<evidence type="ECO:0000256" key="2">
    <source>
        <dbReference type="ARBA" id="ARBA00023015"/>
    </source>
</evidence>
<dbReference type="PANTHER" id="PTHR30579">
    <property type="entry name" value="TRANSCRIPTIONAL REGULATOR"/>
    <property type="match status" value="1"/>
</dbReference>
<dbReference type="InterPro" id="IPR036390">
    <property type="entry name" value="WH_DNA-bd_sf"/>
</dbReference>
<dbReference type="PROSITE" id="PS50931">
    <property type="entry name" value="HTH_LYSR"/>
    <property type="match status" value="1"/>
</dbReference>
<dbReference type="NCBIfam" id="NF002964">
    <property type="entry name" value="PRK03635.1"/>
    <property type="match status" value="1"/>
</dbReference>
<dbReference type="NCBIfam" id="TIGR03298">
    <property type="entry name" value="argP"/>
    <property type="match status" value="1"/>
</dbReference>
<dbReference type="Pfam" id="PF00126">
    <property type="entry name" value="HTH_1"/>
    <property type="match status" value="1"/>
</dbReference>
<dbReference type="RefSeq" id="WP_379144570.1">
    <property type="nucleotide sequence ID" value="NZ_JBHUEN010000046.1"/>
</dbReference>
<dbReference type="InterPro" id="IPR000847">
    <property type="entry name" value="LysR_HTH_N"/>
</dbReference>
<comment type="similarity">
    <text evidence="1">Belongs to the LysR transcriptional regulatory family.</text>
</comment>
<keyword evidence="7" id="KW-1185">Reference proteome</keyword>
<comment type="caution">
    <text evidence="6">The sequence shown here is derived from an EMBL/GenBank/DDBJ whole genome shotgun (WGS) entry which is preliminary data.</text>
</comment>
<keyword evidence="3" id="KW-0238">DNA-binding</keyword>
<evidence type="ECO:0000313" key="6">
    <source>
        <dbReference type="EMBL" id="MFD1883307.1"/>
    </source>
</evidence>
<evidence type="ECO:0000256" key="3">
    <source>
        <dbReference type="ARBA" id="ARBA00023125"/>
    </source>
</evidence>
<dbReference type="SUPFAM" id="SSF53850">
    <property type="entry name" value="Periplasmic binding protein-like II"/>
    <property type="match status" value="1"/>
</dbReference>
<proteinExistence type="inferred from homology"/>
<dbReference type="NCBIfam" id="NF009888">
    <property type="entry name" value="PRK13348.1"/>
    <property type="match status" value="1"/>
</dbReference>
<name>A0ABW4RB49_9RHOB</name>
<dbReference type="SUPFAM" id="SSF46785">
    <property type="entry name" value="Winged helix' DNA-binding domain"/>
    <property type="match status" value="1"/>
</dbReference>
<feature type="domain" description="HTH lysR-type" evidence="5">
    <location>
        <begin position="1"/>
        <end position="58"/>
    </location>
</feature>
<dbReference type="InterPro" id="IPR036388">
    <property type="entry name" value="WH-like_DNA-bd_sf"/>
</dbReference>
<keyword evidence="2" id="KW-0805">Transcription regulation</keyword>
<gene>
    <name evidence="6" type="ORF">ACFSCT_16445</name>
</gene>
<protein>
    <submittedName>
        <fullName evidence="6">LysR family transcriptional regulator ArgP</fullName>
    </submittedName>
</protein>
<dbReference type="Gene3D" id="3.40.190.290">
    <property type="match status" value="1"/>
</dbReference>
<organism evidence="6 7">
    <name type="scientific">Paracoccus pacificus</name>
    <dbReference type="NCBI Taxonomy" id="1463598"/>
    <lineage>
        <taxon>Bacteria</taxon>
        <taxon>Pseudomonadati</taxon>
        <taxon>Pseudomonadota</taxon>
        <taxon>Alphaproteobacteria</taxon>
        <taxon>Rhodobacterales</taxon>
        <taxon>Paracoccaceae</taxon>
        <taxon>Paracoccus</taxon>
    </lineage>
</organism>
<dbReference type="Proteomes" id="UP001597213">
    <property type="component" value="Unassembled WGS sequence"/>
</dbReference>
<sequence length="293" mass="31388">MHDYAALAALAHVIRRGTFDAAAAALGITPSAVSQRIKALEERLGAVLVRRGTPATGTEAGLRLVQHFDQVRLLEQRLDDDMRPADGPASLRIAVNADSLATWFPAVLPALPVLYDLVVDDQDHAAEWLRRGQVSAAITSQPAPVPGCDSFDLGAMRYQALATPAFRARYFGAATDAGAAADAFAAAPCVTFNSKDGLQARWAEAVAGTRLHLTGHMVPSSEAFARIVELGLGWGMIPDMMSDAARASGALIPLVPDRPMYVALYWQVSRAMATALVPLTRRIRKRATEILRP</sequence>
<reference evidence="7" key="1">
    <citation type="journal article" date="2019" name="Int. J. Syst. Evol. Microbiol.">
        <title>The Global Catalogue of Microorganisms (GCM) 10K type strain sequencing project: providing services to taxonomists for standard genome sequencing and annotation.</title>
        <authorList>
            <consortium name="The Broad Institute Genomics Platform"/>
            <consortium name="The Broad Institute Genome Sequencing Center for Infectious Disease"/>
            <person name="Wu L."/>
            <person name="Ma J."/>
        </authorList>
    </citation>
    <scope>NUCLEOTIDE SEQUENCE [LARGE SCALE GENOMIC DNA]</scope>
    <source>
        <strain evidence="7">CCUG 56029</strain>
    </source>
</reference>
<evidence type="ECO:0000256" key="4">
    <source>
        <dbReference type="ARBA" id="ARBA00023163"/>
    </source>
</evidence>
<dbReference type="InterPro" id="IPR017685">
    <property type="entry name" value="ArgP"/>
</dbReference>
<dbReference type="Pfam" id="PF03466">
    <property type="entry name" value="LysR_substrate"/>
    <property type="match status" value="1"/>
</dbReference>
<accession>A0ABW4RB49</accession>
<evidence type="ECO:0000256" key="1">
    <source>
        <dbReference type="ARBA" id="ARBA00009437"/>
    </source>
</evidence>
<dbReference type="Gene3D" id="1.10.10.10">
    <property type="entry name" value="Winged helix-like DNA-binding domain superfamily/Winged helix DNA-binding domain"/>
    <property type="match status" value="1"/>
</dbReference>
<dbReference type="InterPro" id="IPR050176">
    <property type="entry name" value="LTTR"/>
</dbReference>
<dbReference type="EMBL" id="JBHUEN010000046">
    <property type="protein sequence ID" value="MFD1883307.1"/>
    <property type="molecule type" value="Genomic_DNA"/>
</dbReference>
<evidence type="ECO:0000313" key="7">
    <source>
        <dbReference type="Proteomes" id="UP001597213"/>
    </source>
</evidence>
<evidence type="ECO:0000259" key="5">
    <source>
        <dbReference type="PROSITE" id="PS50931"/>
    </source>
</evidence>
<dbReference type="PANTHER" id="PTHR30579:SF2">
    <property type="entry name" value="HTH-TYPE TRANSCRIPTIONAL REGULATOR ARGP"/>
    <property type="match status" value="1"/>
</dbReference>
<dbReference type="InterPro" id="IPR005119">
    <property type="entry name" value="LysR_subst-bd"/>
</dbReference>
<keyword evidence="4" id="KW-0804">Transcription</keyword>